<gene>
    <name evidence="3" type="primary">pbpE_3</name>
    <name evidence="3" type="ORF">NCTC11166_02212</name>
</gene>
<name>A0A2X1D7M1_BREVE</name>
<dbReference type="EMBL" id="UAQP01000014">
    <property type="protein sequence ID" value="SPU54826.1"/>
    <property type="molecule type" value="Genomic_DNA"/>
</dbReference>
<dbReference type="PANTHER" id="PTHR46825:SF9">
    <property type="entry name" value="BETA-LACTAMASE-RELATED DOMAIN-CONTAINING PROTEIN"/>
    <property type="match status" value="1"/>
</dbReference>
<dbReference type="AlphaFoldDB" id="A0A2X1D7M1"/>
<sequence>MFSIMIRILLLAGAITFESSAHARSLQEDVDTLFVDYSRPGVPGCAVGLFERDRTVLAKGYGAADLAWGAPITPDTKFELGSAAKQFTALAIIMLEADGRLSRTDLVRKHLPSLPARYEGITLDHLLRHTSGVADYIQLARIAQAPALAELTRQNALELASSVPPVFAPGDDFAYSNTGYLLLADVVAAVSGTTFASFLETRIFAPLAMTDTAVIDASRPSSTRATYYEIDNDGPRDGEWRGRDAPGAWGVRSTIRDLGRYNAALTSGSSVLAPYLPRMEAAGRLNSGESVTYGAGLFVGNYRGRRTLRHTGRANVEFVRFPETGHAVALMCNRNDVDAEVLAEELADLFLGGSLLPPAPDVPTDRHGPLLGAYVSPNGEQMRIADVDGHLQLVGWGRLHAVEPGVFTAGPSTDTLRLTWPAADRGRLEARFQSSRPVLLDRFTPVAPLPAALHALVGQYRSDVLRSTYSVEPDAGGTIALIAPDRTAVPLEPLTADLFAAGSWRVRVRRSSTGAVSALEIRTSRTPALSFAKLDLSRH</sequence>
<feature type="chain" id="PRO_5016046946" evidence="1">
    <location>
        <begin position="24"/>
        <end position="539"/>
    </location>
</feature>
<dbReference type="Proteomes" id="UP000251186">
    <property type="component" value="Unassembled WGS sequence"/>
</dbReference>
<dbReference type="SUPFAM" id="SSF56601">
    <property type="entry name" value="beta-lactamase/transpeptidase-like"/>
    <property type="match status" value="1"/>
</dbReference>
<evidence type="ECO:0000259" key="2">
    <source>
        <dbReference type="Pfam" id="PF00144"/>
    </source>
</evidence>
<organism evidence="3 4">
    <name type="scientific">Brevundimonas vesicularis</name>
    <name type="common">Pseudomonas vesicularis</name>
    <dbReference type="NCBI Taxonomy" id="41276"/>
    <lineage>
        <taxon>Bacteria</taxon>
        <taxon>Pseudomonadati</taxon>
        <taxon>Pseudomonadota</taxon>
        <taxon>Alphaproteobacteria</taxon>
        <taxon>Caulobacterales</taxon>
        <taxon>Caulobacteraceae</taxon>
        <taxon>Brevundimonas</taxon>
    </lineage>
</organism>
<dbReference type="Pfam" id="PF00144">
    <property type="entry name" value="Beta-lactamase"/>
    <property type="match status" value="1"/>
</dbReference>
<dbReference type="InterPro" id="IPR050491">
    <property type="entry name" value="AmpC-like"/>
</dbReference>
<dbReference type="InterPro" id="IPR012338">
    <property type="entry name" value="Beta-lactam/transpept-like"/>
</dbReference>
<accession>A0A2X1D7M1</accession>
<dbReference type="RefSeq" id="WP_112862939.1">
    <property type="nucleotide sequence ID" value="NZ_UAQP01000014.1"/>
</dbReference>
<feature type="signal peptide" evidence="1">
    <location>
        <begin position="1"/>
        <end position="23"/>
    </location>
</feature>
<reference evidence="3 4" key="1">
    <citation type="submission" date="2018-06" db="EMBL/GenBank/DDBJ databases">
        <authorList>
            <consortium name="Pathogen Informatics"/>
            <person name="Doyle S."/>
        </authorList>
    </citation>
    <scope>NUCLEOTIDE SEQUENCE [LARGE SCALE GENOMIC DNA]</scope>
    <source>
        <strain evidence="3 4">NCTC11166</strain>
    </source>
</reference>
<proteinExistence type="predicted"/>
<evidence type="ECO:0000256" key="1">
    <source>
        <dbReference type="SAM" id="SignalP"/>
    </source>
</evidence>
<dbReference type="PANTHER" id="PTHR46825">
    <property type="entry name" value="D-ALANYL-D-ALANINE-CARBOXYPEPTIDASE/ENDOPEPTIDASE AMPH"/>
    <property type="match status" value="1"/>
</dbReference>
<keyword evidence="1" id="KW-0732">Signal</keyword>
<protein>
    <submittedName>
        <fullName evidence="3">Penicillin-binding protein E</fullName>
    </submittedName>
</protein>
<evidence type="ECO:0000313" key="4">
    <source>
        <dbReference type="Proteomes" id="UP000251186"/>
    </source>
</evidence>
<dbReference type="InterPro" id="IPR001466">
    <property type="entry name" value="Beta-lactam-related"/>
</dbReference>
<dbReference type="Gene3D" id="3.40.710.10">
    <property type="entry name" value="DD-peptidase/beta-lactamase superfamily"/>
    <property type="match status" value="1"/>
</dbReference>
<evidence type="ECO:0000313" key="3">
    <source>
        <dbReference type="EMBL" id="SPU54826.1"/>
    </source>
</evidence>
<feature type="domain" description="Beta-lactamase-related" evidence="2">
    <location>
        <begin position="38"/>
        <end position="345"/>
    </location>
</feature>